<reference evidence="2 3" key="1">
    <citation type="journal article" date="2009" name="Nat. Genet.">
        <title>The genome of the cucumber, Cucumis sativus L.</title>
        <authorList>
            <person name="Huang S."/>
            <person name="Li R."/>
            <person name="Zhang Z."/>
            <person name="Li L."/>
            <person name="Gu X."/>
            <person name="Fan W."/>
            <person name="Lucas W.J."/>
            <person name="Wang X."/>
            <person name="Xie B."/>
            <person name="Ni P."/>
            <person name="Ren Y."/>
            <person name="Zhu H."/>
            <person name="Li J."/>
            <person name="Lin K."/>
            <person name="Jin W."/>
            <person name="Fei Z."/>
            <person name="Li G."/>
            <person name="Staub J."/>
            <person name="Kilian A."/>
            <person name="van der Vossen E.A."/>
            <person name="Wu Y."/>
            <person name="Guo J."/>
            <person name="He J."/>
            <person name="Jia Z."/>
            <person name="Ren Y."/>
            <person name="Tian G."/>
            <person name="Lu Y."/>
            <person name="Ruan J."/>
            <person name="Qian W."/>
            <person name="Wang M."/>
            <person name="Huang Q."/>
            <person name="Li B."/>
            <person name="Xuan Z."/>
            <person name="Cao J."/>
            <person name="Asan"/>
            <person name="Wu Z."/>
            <person name="Zhang J."/>
            <person name="Cai Q."/>
            <person name="Bai Y."/>
            <person name="Zhao B."/>
            <person name="Han Y."/>
            <person name="Li Y."/>
            <person name="Li X."/>
            <person name="Wang S."/>
            <person name="Shi Q."/>
            <person name="Liu S."/>
            <person name="Cho W.K."/>
            <person name="Kim J.Y."/>
            <person name="Xu Y."/>
            <person name="Heller-Uszynska K."/>
            <person name="Miao H."/>
            <person name="Cheng Z."/>
            <person name="Zhang S."/>
            <person name="Wu J."/>
            <person name="Yang Y."/>
            <person name="Kang H."/>
            <person name="Li M."/>
            <person name="Liang H."/>
            <person name="Ren X."/>
            <person name="Shi Z."/>
            <person name="Wen M."/>
            <person name="Jian M."/>
            <person name="Yang H."/>
            <person name="Zhang G."/>
            <person name="Yang Z."/>
            <person name="Chen R."/>
            <person name="Liu S."/>
            <person name="Li J."/>
            <person name="Ma L."/>
            <person name="Liu H."/>
            <person name="Zhou Y."/>
            <person name="Zhao J."/>
            <person name="Fang X."/>
            <person name="Li G."/>
            <person name="Fang L."/>
            <person name="Li Y."/>
            <person name="Liu D."/>
            <person name="Zheng H."/>
            <person name="Zhang Y."/>
            <person name="Qin N."/>
            <person name="Li Z."/>
            <person name="Yang G."/>
            <person name="Yang S."/>
            <person name="Bolund L."/>
            <person name="Kristiansen K."/>
            <person name="Zheng H."/>
            <person name="Li S."/>
            <person name="Zhang X."/>
            <person name="Yang H."/>
            <person name="Wang J."/>
            <person name="Sun R."/>
            <person name="Zhang B."/>
            <person name="Jiang S."/>
            <person name="Wang J."/>
            <person name="Du Y."/>
            <person name="Li S."/>
        </authorList>
    </citation>
    <scope>NUCLEOTIDE SEQUENCE [LARGE SCALE GENOMIC DNA]</scope>
    <source>
        <strain evidence="3">cv. 9930</strain>
    </source>
</reference>
<name>A0A0A0KA28_CUCSA</name>
<sequence length="334" mass="37679">MGHNVTREFIESLASWCGGLSKKEPSFKSNWLKEVSFKANDNEDGRGRIGEVTLNSTNSDGPAVVKGHNGHKKGKDKPLGSLKKSLLSKGNIQSGLSRFRLEAYDEVQRNSMAKEGDEHPRVLLEKKFRFGPLDLVFDNGDFDSYLSIVSYYDDYEFLLTPVRKNSSKVEMEDLFENGDGSREFSSSLVLIKKFTERVIPFKGASEGDPVKSIPKEDLSKLDVCIVKTLKSPLVRTRHFFFCRLGKWVFSQLQSSGELVWWDRSGDRWPEEVSFAVGGLLVFGSMGRWSGKFLRLKVGGILMLWNSRSCVAIKVIPSRHSVTIAFLDGEEFWVT</sequence>
<dbReference type="Proteomes" id="UP000029981">
    <property type="component" value="Chromosome 7"/>
</dbReference>
<dbReference type="Gramene" id="KGN44666">
    <property type="protein sequence ID" value="KGN44666"/>
    <property type="gene ID" value="Csa_7G368180"/>
</dbReference>
<dbReference type="AlphaFoldDB" id="A0A0A0KA28"/>
<protein>
    <submittedName>
        <fullName evidence="2">Uncharacterized protein</fullName>
    </submittedName>
</protein>
<evidence type="ECO:0000256" key="1">
    <source>
        <dbReference type="SAM" id="MobiDB-lite"/>
    </source>
</evidence>
<reference evidence="2 3" key="4">
    <citation type="journal article" date="2011" name="BMC Genomics">
        <title>RNA-Seq improves annotation of protein-coding genes in the cucumber genome.</title>
        <authorList>
            <person name="Li Z."/>
            <person name="Zhang Z."/>
            <person name="Yan P."/>
            <person name="Huang S."/>
            <person name="Fei Z."/>
            <person name="Lin K."/>
        </authorList>
    </citation>
    <scope>NUCLEOTIDE SEQUENCE [LARGE SCALE GENOMIC DNA]</scope>
    <source>
        <strain evidence="3">cv. 9930</strain>
    </source>
</reference>
<feature type="region of interest" description="Disordered" evidence="1">
    <location>
        <begin position="56"/>
        <end position="80"/>
    </location>
</feature>
<reference evidence="2 3" key="2">
    <citation type="journal article" date="2009" name="PLoS ONE">
        <title>An integrated genetic and cytogenetic map of the cucumber genome.</title>
        <authorList>
            <person name="Ren Y."/>
            <person name="Zhang Z."/>
            <person name="Liu J."/>
            <person name="Staub J.E."/>
            <person name="Han Y."/>
            <person name="Cheng Z."/>
            <person name="Li X."/>
            <person name="Lu J."/>
            <person name="Miao H."/>
            <person name="Kang H."/>
            <person name="Xie B."/>
            <person name="Gu X."/>
            <person name="Wang X."/>
            <person name="Du Y."/>
            <person name="Jin W."/>
            <person name="Huang S."/>
        </authorList>
    </citation>
    <scope>NUCLEOTIDE SEQUENCE [LARGE SCALE GENOMIC DNA]</scope>
    <source>
        <strain evidence="3">cv. 9930</strain>
    </source>
</reference>
<proteinExistence type="predicted"/>
<keyword evidence="3" id="KW-1185">Reference proteome</keyword>
<gene>
    <name evidence="2" type="ORF">Csa_7G368180</name>
</gene>
<dbReference type="EMBL" id="CM002928">
    <property type="protein sequence ID" value="KGN44666.1"/>
    <property type="molecule type" value="Genomic_DNA"/>
</dbReference>
<evidence type="ECO:0000313" key="2">
    <source>
        <dbReference type="EMBL" id="KGN44666.1"/>
    </source>
</evidence>
<accession>A0A0A0KA28</accession>
<organism evidence="2 3">
    <name type="scientific">Cucumis sativus</name>
    <name type="common">Cucumber</name>
    <dbReference type="NCBI Taxonomy" id="3659"/>
    <lineage>
        <taxon>Eukaryota</taxon>
        <taxon>Viridiplantae</taxon>
        <taxon>Streptophyta</taxon>
        <taxon>Embryophyta</taxon>
        <taxon>Tracheophyta</taxon>
        <taxon>Spermatophyta</taxon>
        <taxon>Magnoliopsida</taxon>
        <taxon>eudicotyledons</taxon>
        <taxon>Gunneridae</taxon>
        <taxon>Pentapetalae</taxon>
        <taxon>rosids</taxon>
        <taxon>fabids</taxon>
        <taxon>Cucurbitales</taxon>
        <taxon>Cucurbitaceae</taxon>
        <taxon>Benincaseae</taxon>
        <taxon>Cucumis</taxon>
    </lineage>
</organism>
<reference evidence="2 3" key="3">
    <citation type="journal article" date="2010" name="BMC Genomics">
        <title>Transcriptome sequencing and comparative analysis of cucumber flowers with different sex types.</title>
        <authorList>
            <person name="Guo S."/>
            <person name="Zheng Y."/>
            <person name="Joung J.G."/>
            <person name="Liu S."/>
            <person name="Zhang Z."/>
            <person name="Crasta O.R."/>
            <person name="Sobral B.W."/>
            <person name="Xu Y."/>
            <person name="Huang S."/>
            <person name="Fei Z."/>
        </authorList>
    </citation>
    <scope>NUCLEOTIDE SEQUENCE [LARGE SCALE GENOMIC DNA]</scope>
    <source>
        <strain evidence="3">cv. 9930</strain>
    </source>
</reference>
<evidence type="ECO:0000313" key="3">
    <source>
        <dbReference type="Proteomes" id="UP000029981"/>
    </source>
</evidence>